<evidence type="ECO:0000256" key="1">
    <source>
        <dbReference type="SAM" id="MobiDB-lite"/>
    </source>
</evidence>
<reference evidence="2" key="2">
    <citation type="journal article" date="2016" name="Int. J. Syst. Evol. Microbiol.">
        <title>Lawsonella clevelandensis gen. nov., sp. nov., a new member of the suborder Corynebacterineae isolated from human abscesses.</title>
        <authorList>
            <person name="Bell M.E."/>
            <person name="Bernard K.A."/>
            <person name="Harrington S.M."/>
            <person name="Patel N.B."/>
            <person name="Tucker T.A."/>
            <person name="Metcalfe M.G."/>
            <person name="McQuiston J.R."/>
        </authorList>
    </citation>
    <scope>NUCLEOTIDE SEQUENCE</scope>
    <source>
        <strain evidence="2">X1698</strain>
    </source>
</reference>
<dbReference type="GeneID" id="84894149"/>
<evidence type="ECO:0008006" key="6">
    <source>
        <dbReference type="Google" id="ProtNLM"/>
    </source>
</evidence>
<protein>
    <recommendedName>
        <fullName evidence="6">DUF3710 domain-containing protein</fullName>
    </recommendedName>
</protein>
<keyword evidence="5" id="KW-1185">Reference proteome</keyword>
<dbReference type="EMBL" id="LR584267">
    <property type="protein sequence ID" value="VHN99666.1"/>
    <property type="molecule type" value="Genomic_DNA"/>
</dbReference>
<dbReference type="OrthoDB" id="8480367at2"/>
<evidence type="ECO:0000313" key="3">
    <source>
        <dbReference type="EMBL" id="VHN99666.1"/>
    </source>
</evidence>
<accession>A0A0M4MB77</accession>
<feature type="compositionally biased region" description="Basic residues" evidence="1">
    <location>
        <begin position="1"/>
        <end position="10"/>
    </location>
</feature>
<feature type="region of interest" description="Disordered" evidence="1">
    <location>
        <begin position="247"/>
        <end position="270"/>
    </location>
</feature>
<dbReference type="STRING" id="1528099.AL705_00680"/>
<dbReference type="AlphaFoldDB" id="A0A0M4MB77"/>
<dbReference type="KEGG" id="cbq:AL705_00680"/>
<dbReference type="RefSeq" id="WP_053961372.1">
    <property type="nucleotide sequence ID" value="NZ_CAJPTR010000010.1"/>
</dbReference>
<evidence type="ECO:0000313" key="5">
    <source>
        <dbReference type="Proteomes" id="UP000324288"/>
    </source>
</evidence>
<proteinExistence type="predicted"/>
<dbReference type="Proteomes" id="UP000068137">
    <property type="component" value="Chromosome"/>
</dbReference>
<dbReference type="Pfam" id="PF12502">
    <property type="entry name" value="DUF3710"/>
    <property type="match status" value="1"/>
</dbReference>
<gene>
    <name evidence="2" type="ORF">AL705_00680</name>
    <name evidence="3" type="ORF">LC603019_00142</name>
</gene>
<reference evidence="3 5" key="3">
    <citation type="submission" date="2019-04" db="EMBL/GenBank/DDBJ databases">
        <authorList>
            <person name="Seth-Smith MB H."/>
            <person name="Seth-Smith H."/>
        </authorList>
    </citation>
    <scope>NUCLEOTIDE SEQUENCE [LARGE SCALE GENOMIC DNA]</scope>
    <source>
        <strain evidence="3">USB-603019</strain>
    </source>
</reference>
<sequence>MFGIGKKKKKAAAEPAPQTGDAGAVKEAASAEEAGTDATRSVPRSAHHQTRVDHGVGPFDESDGGLTELLDPNDEGLGIADFGAYAFVAPMDAQLQIETSADGNLAVHILVGNGHITMDAYSAPKSGGQWRMVASELADGLRAQGAKVSIQDGPWGREVVGTAPDSLIRFIGADGPRWMLRTVVVSNAADAEQSAEIARTVFAHTVVRRGMNAMPARTPIPLVLPTEILEQVQAEQLRQQEAAKVAAEQARRRMSADRGEALQQFDGPES</sequence>
<feature type="region of interest" description="Disordered" evidence="1">
    <location>
        <begin position="1"/>
        <end position="65"/>
    </location>
</feature>
<organism evidence="2 4">
    <name type="scientific">Lawsonella clevelandensis</name>
    <dbReference type="NCBI Taxonomy" id="1528099"/>
    <lineage>
        <taxon>Bacteria</taxon>
        <taxon>Bacillati</taxon>
        <taxon>Actinomycetota</taxon>
        <taxon>Actinomycetes</taxon>
        <taxon>Mycobacteriales</taxon>
        <taxon>Lawsonellaceae</taxon>
        <taxon>Lawsonella</taxon>
    </lineage>
</organism>
<name>A0A0M4MB77_9ACTN</name>
<evidence type="ECO:0000313" key="2">
    <source>
        <dbReference type="EMBL" id="ALE18483.1"/>
    </source>
</evidence>
<dbReference type="Proteomes" id="UP000324288">
    <property type="component" value="Chromosome"/>
</dbReference>
<feature type="compositionally biased region" description="Basic and acidic residues" evidence="1">
    <location>
        <begin position="249"/>
        <end position="260"/>
    </location>
</feature>
<dbReference type="InterPro" id="IPR022183">
    <property type="entry name" value="DUF3710"/>
</dbReference>
<dbReference type="EMBL" id="CP012390">
    <property type="protein sequence ID" value="ALE18483.1"/>
    <property type="molecule type" value="Genomic_DNA"/>
</dbReference>
<evidence type="ECO:0000313" key="4">
    <source>
        <dbReference type="Proteomes" id="UP000068137"/>
    </source>
</evidence>
<reference evidence="2 4" key="1">
    <citation type="journal article" date="2015" name="Genome Announc.">
        <title>Complete Genome Sequences for Two Strains of a Novel Fastidious, Partially Acid-Fast, Gram-Positive Corynebacterineae Bacterium, Derived from Human Clinical Samples.</title>
        <authorList>
            <person name="Nicholson A.C."/>
            <person name="Bell M."/>
            <person name="Humrighouse B.W."/>
            <person name="McQuiston J.R."/>
        </authorList>
    </citation>
    <scope>NUCLEOTIDE SEQUENCE [LARGE SCALE GENOMIC DNA]</scope>
    <source>
        <strain evidence="2 4">X1698</strain>
    </source>
</reference>